<gene>
    <name evidence="2" type="ORF">NE863_10090</name>
</gene>
<dbReference type="Pfam" id="PF08808">
    <property type="entry name" value="RES"/>
    <property type="match status" value="1"/>
</dbReference>
<evidence type="ECO:0000313" key="2">
    <source>
        <dbReference type="EMBL" id="USJ21678.1"/>
    </source>
</evidence>
<organism evidence="2 3">
    <name type="scientific">Ensifer adhaerens</name>
    <name type="common">Sinorhizobium morelense</name>
    <dbReference type="NCBI Taxonomy" id="106592"/>
    <lineage>
        <taxon>Bacteria</taxon>
        <taxon>Pseudomonadati</taxon>
        <taxon>Pseudomonadota</taxon>
        <taxon>Alphaproteobacteria</taxon>
        <taxon>Hyphomicrobiales</taxon>
        <taxon>Rhizobiaceae</taxon>
        <taxon>Sinorhizobium/Ensifer group</taxon>
        <taxon>Ensifer</taxon>
    </lineage>
</organism>
<protein>
    <submittedName>
        <fullName evidence="2">RES family NAD+ phosphorylase</fullName>
    </submittedName>
</protein>
<dbReference type="RefSeq" id="WP_090294156.1">
    <property type="nucleotide sequence ID" value="NZ_CAXURO020000001.1"/>
</dbReference>
<feature type="domain" description="RES" evidence="1">
    <location>
        <begin position="81"/>
        <end position="212"/>
    </location>
</feature>
<dbReference type="InterPro" id="IPR014914">
    <property type="entry name" value="RES_dom"/>
</dbReference>
<dbReference type="Proteomes" id="UP001055460">
    <property type="component" value="Chromosome"/>
</dbReference>
<dbReference type="AlphaFoldDB" id="A0A9Q8Y414"/>
<dbReference type="EMBL" id="CP098807">
    <property type="protein sequence ID" value="USJ21678.1"/>
    <property type="molecule type" value="Genomic_DNA"/>
</dbReference>
<evidence type="ECO:0000313" key="3">
    <source>
        <dbReference type="Proteomes" id="UP001055460"/>
    </source>
</evidence>
<sequence length="231" mass="25350">MIALPEIDFNEPATVRLISTAYIDEPAVKPLADDDDEIEILNRLEAMTSARLSPLALPIGVDPAELLNETFGYGWSLINAAFCHARPPGNRFNGEERGAWYCAFGPRALQTCQAEIVYHRTRALREAGSFHDIGRYRELIAGFTCRFHDVRGEVDAAYLSPDTAVAYPAGQALAATILAEGGNGLIYPSARDPEGTCLAVFRPSVIQNVRQGHTITFEWTGKAEPRIVEET</sequence>
<accession>A0A9Q8Y414</accession>
<evidence type="ECO:0000259" key="1">
    <source>
        <dbReference type="SMART" id="SM00953"/>
    </source>
</evidence>
<proteinExistence type="predicted"/>
<dbReference type="OrthoDB" id="9795903at2"/>
<name>A0A9Q8Y414_ENSAD</name>
<dbReference type="SMART" id="SM00953">
    <property type="entry name" value="RES"/>
    <property type="match status" value="1"/>
</dbReference>
<reference evidence="2" key="1">
    <citation type="submission" date="2022-06" db="EMBL/GenBank/DDBJ databases">
        <title>Physiological and biochemical characterization and genomic elucidation of a strain of the genus Ensifer adhaerens M8 that combines arsenic oxidation and chromium reduction.</title>
        <authorList>
            <person name="Li X."/>
            <person name="Yu c."/>
        </authorList>
    </citation>
    <scope>NUCLEOTIDE SEQUENCE</scope>
    <source>
        <strain evidence="2">M8</strain>
    </source>
</reference>